<evidence type="ECO:0000313" key="5">
    <source>
        <dbReference type="Proteomes" id="UP000076722"/>
    </source>
</evidence>
<gene>
    <name evidence="4" type="ORF">SISNIDRAFT_23502</name>
</gene>
<dbReference type="PANTHER" id="PTHR22942">
    <property type="entry name" value="RECA/RAD51/RADA DNA STRAND-PAIRING FAMILY MEMBER"/>
    <property type="match status" value="1"/>
</dbReference>
<dbReference type="AlphaFoldDB" id="A0A165AMV1"/>
<dbReference type="GO" id="GO:0140664">
    <property type="term" value="F:ATP-dependent DNA damage sensor activity"/>
    <property type="evidence" value="ECO:0007669"/>
    <property type="project" value="InterPro"/>
</dbReference>
<dbReference type="GO" id="GO:0005524">
    <property type="term" value="F:ATP binding"/>
    <property type="evidence" value="ECO:0007669"/>
    <property type="project" value="UniProtKB-KW"/>
</dbReference>
<dbReference type="SUPFAM" id="SSF52540">
    <property type="entry name" value="P-loop containing nucleoside triphosphate hydrolases"/>
    <property type="match status" value="1"/>
</dbReference>
<dbReference type="InterPro" id="IPR027417">
    <property type="entry name" value="P-loop_NTPase"/>
</dbReference>
<dbReference type="InterPro" id="IPR013632">
    <property type="entry name" value="Rad51_C"/>
</dbReference>
<dbReference type="STRING" id="1314777.A0A165AMV1"/>
<dbReference type="Gene3D" id="3.40.50.300">
    <property type="entry name" value="P-loop containing nucleotide triphosphate hydrolases"/>
    <property type="match status" value="1"/>
</dbReference>
<dbReference type="PROSITE" id="PS50162">
    <property type="entry name" value="RECA_2"/>
    <property type="match status" value="1"/>
</dbReference>
<dbReference type="Proteomes" id="UP000076722">
    <property type="component" value="Unassembled WGS sequence"/>
</dbReference>
<feature type="domain" description="RecA family profile 1" evidence="3">
    <location>
        <begin position="76"/>
        <end position="183"/>
    </location>
</feature>
<dbReference type="PANTHER" id="PTHR22942:SF66">
    <property type="entry name" value="RE19845P"/>
    <property type="match status" value="1"/>
</dbReference>
<dbReference type="GO" id="GO:0042148">
    <property type="term" value="P:DNA strand invasion"/>
    <property type="evidence" value="ECO:0007669"/>
    <property type="project" value="TreeGrafter"/>
</dbReference>
<proteinExistence type="predicted"/>
<accession>A0A165AMV1</accession>
<name>A0A165AMV1_9AGAM</name>
<dbReference type="GO" id="GO:0000150">
    <property type="term" value="F:DNA strand exchange activity"/>
    <property type="evidence" value="ECO:0007669"/>
    <property type="project" value="TreeGrafter"/>
</dbReference>
<dbReference type="GO" id="GO:0003697">
    <property type="term" value="F:single-stranded DNA binding"/>
    <property type="evidence" value="ECO:0007669"/>
    <property type="project" value="TreeGrafter"/>
</dbReference>
<sequence>MIDDIPLSSLRSLSEVQKAALTAGGVFTPKDLLLSNASIVARRVKLSVTDVKAIVQLVCQEVAPKPRPASDAKQAASERFTTGDDRLDGILGGGITPSLIWELCGESAAGKSQLAFQLALTVQLPKKLGGLGGSCCFITTTATLPTHRILQLIEEHPLLSSTTVSLADIHTLKTTTFASFLRV</sequence>
<keyword evidence="1" id="KW-0547">Nucleotide-binding</keyword>
<dbReference type="GO" id="GO:0003690">
    <property type="term" value="F:double-stranded DNA binding"/>
    <property type="evidence" value="ECO:0007669"/>
    <property type="project" value="TreeGrafter"/>
</dbReference>
<dbReference type="GO" id="GO:0061982">
    <property type="term" value="P:meiosis I cell cycle process"/>
    <property type="evidence" value="ECO:0007669"/>
    <property type="project" value="UniProtKB-ARBA"/>
</dbReference>
<keyword evidence="2" id="KW-0067">ATP-binding</keyword>
<dbReference type="GO" id="GO:0016787">
    <property type="term" value="F:hydrolase activity"/>
    <property type="evidence" value="ECO:0007669"/>
    <property type="project" value="UniProtKB-KW"/>
</dbReference>
<organism evidence="4 5">
    <name type="scientific">Sistotremastrum niveocremeum HHB9708</name>
    <dbReference type="NCBI Taxonomy" id="1314777"/>
    <lineage>
        <taxon>Eukaryota</taxon>
        <taxon>Fungi</taxon>
        <taxon>Dikarya</taxon>
        <taxon>Basidiomycota</taxon>
        <taxon>Agaricomycotina</taxon>
        <taxon>Agaricomycetes</taxon>
        <taxon>Sistotremastrales</taxon>
        <taxon>Sistotremastraceae</taxon>
        <taxon>Sertulicium</taxon>
        <taxon>Sertulicium niveocremeum</taxon>
    </lineage>
</organism>
<keyword evidence="4" id="KW-0378">Hydrolase</keyword>
<evidence type="ECO:0000313" key="4">
    <source>
        <dbReference type="EMBL" id="KZS99301.1"/>
    </source>
</evidence>
<dbReference type="Pfam" id="PF08423">
    <property type="entry name" value="Rad51"/>
    <property type="match status" value="1"/>
</dbReference>
<dbReference type="GO" id="GO:0006312">
    <property type="term" value="P:mitotic recombination"/>
    <property type="evidence" value="ECO:0007669"/>
    <property type="project" value="TreeGrafter"/>
</dbReference>
<protein>
    <submittedName>
        <fullName evidence="4">p-loop containing nucleoside triphosphate hydrolase protein</fullName>
    </submittedName>
</protein>
<evidence type="ECO:0000256" key="1">
    <source>
        <dbReference type="ARBA" id="ARBA00022741"/>
    </source>
</evidence>
<dbReference type="GO" id="GO:0000730">
    <property type="term" value="P:DNA recombinase assembly"/>
    <property type="evidence" value="ECO:0007669"/>
    <property type="project" value="TreeGrafter"/>
</dbReference>
<dbReference type="OrthoDB" id="1861185at2759"/>
<evidence type="ECO:0000256" key="2">
    <source>
        <dbReference type="ARBA" id="ARBA00022840"/>
    </source>
</evidence>
<evidence type="ECO:0000259" key="3">
    <source>
        <dbReference type="PROSITE" id="PS50162"/>
    </source>
</evidence>
<dbReference type="EMBL" id="KV419394">
    <property type="protein sequence ID" value="KZS99301.1"/>
    <property type="molecule type" value="Genomic_DNA"/>
</dbReference>
<dbReference type="InterPro" id="IPR020588">
    <property type="entry name" value="RecA_ATP-bd"/>
</dbReference>
<reference evidence="4 5" key="1">
    <citation type="journal article" date="2016" name="Mol. Biol. Evol.">
        <title>Comparative Genomics of Early-Diverging Mushroom-Forming Fungi Provides Insights into the Origins of Lignocellulose Decay Capabilities.</title>
        <authorList>
            <person name="Nagy L.G."/>
            <person name="Riley R."/>
            <person name="Tritt A."/>
            <person name="Adam C."/>
            <person name="Daum C."/>
            <person name="Floudas D."/>
            <person name="Sun H."/>
            <person name="Yadav J.S."/>
            <person name="Pangilinan J."/>
            <person name="Larsson K.H."/>
            <person name="Matsuura K."/>
            <person name="Barry K."/>
            <person name="Labutti K."/>
            <person name="Kuo R."/>
            <person name="Ohm R.A."/>
            <person name="Bhattacharya S.S."/>
            <person name="Shirouzu T."/>
            <person name="Yoshinaga Y."/>
            <person name="Martin F.M."/>
            <person name="Grigoriev I.V."/>
            <person name="Hibbett D.S."/>
        </authorList>
    </citation>
    <scope>NUCLEOTIDE SEQUENCE [LARGE SCALE GENOMIC DNA]</scope>
    <source>
        <strain evidence="4 5">HHB9708</strain>
    </source>
</reference>
<keyword evidence="5" id="KW-1185">Reference proteome</keyword>